<protein>
    <recommendedName>
        <fullName evidence="3">N-acetylmuramic acid 6-phosphate etherase</fullName>
        <shortName evidence="3">MurNAc-6-P etherase</shortName>
        <ecNumber evidence="3">4.2.1.126</ecNumber>
    </recommendedName>
    <alternativeName>
        <fullName evidence="3">N-acetylmuramic acid 6-phosphate hydrolase</fullName>
    </alternativeName>
    <alternativeName>
        <fullName evidence="3">N-acetylmuramic acid 6-phosphate lyase</fullName>
    </alternativeName>
</protein>
<comment type="subunit">
    <text evidence="3">Homodimer.</text>
</comment>
<keyword evidence="2 3" id="KW-0119">Carbohydrate metabolism</keyword>
<dbReference type="CDD" id="cd05007">
    <property type="entry name" value="SIS_Etherase"/>
    <property type="match status" value="1"/>
</dbReference>
<dbReference type="Proteomes" id="UP000276770">
    <property type="component" value="Unassembled WGS sequence"/>
</dbReference>
<dbReference type="AlphaFoldDB" id="A0A3L7K1U4"/>
<proteinExistence type="inferred from homology"/>
<dbReference type="InterPro" id="IPR005488">
    <property type="entry name" value="Etherase_MurQ"/>
</dbReference>
<dbReference type="PROSITE" id="PS01272">
    <property type="entry name" value="GCKR"/>
    <property type="match status" value="1"/>
</dbReference>
<dbReference type="PANTHER" id="PTHR10088">
    <property type="entry name" value="GLUCOKINASE REGULATORY PROTEIN"/>
    <property type="match status" value="1"/>
</dbReference>
<reference evidence="5 6" key="1">
    <citation type="submission" date="2018-10" db="EMBL/GenBank/DDBJ databases">
        <title>Falsibacillus sp. genome draft.</title>
        <authorList>
            <person name="Shi S."/>
        </authorList>
    </citation>
    <scope>NUCLEOTIDE SEQUENCE [LARGE SCALE GENOMIC DNA]</scope>
    <source>
        <strain evidence="5 6">GY 10110</strain>
    </source>
</reference>
<dbReference type="InterPro" id="IPR005486">
    <property type="entry name" value="Glucokinase_regulatory_CS"/>
</dbReference>
<sequence length="301" mass="31920">MNLQNILTEKRNDHTFDIDQVSTLEMVKKINDEDKTVASAIESILPQVAKVIDWIVAGMKKGGRLIYIGAGTSGRLGILDASECPPTYGTSPDQVIAIIAGGDQAIQYALEGAEDDEEKGREDITAKKVGPNDVVIGIAASGRTPYTIAAMKQAKELGAKVAALVCTPQSEMEAVADEALVAEVGPEVVTGSTRMKAGTAQKLILNMLSTGTMIQMGKVYSNLMVDVMASNEKLKERAKLIVAEAAGVTLEEADAAMKEFKSAKPAILSLVTGLKGPEVAEMLQKHNGHLRAAIEDTLKLS</sequence>
<dbReference type="Gene3D" id="1.10.8.1080">
    <property type="match status" value="1"/>
</dbReference>
<dbReference type="GO" id="GO:0097367">
    <property type="term" value="F:carbohydrate derivative binding"/>
    <property type="evidence" value="ECO:0007669"/>
    <property type="project" value="InterPro"/>
</dbReference>
<dbReference type="GO" id="GO:0046348">
    <property type="term" value="P:amino sugar catabolic process"/>
    <property type="evidence" value="ECO:0007669"/>
    <property type="project" value="InterPro"/>
</dbReference>
<dbReference type="GO" id="GO:0009254">
    <property type="term" value="P:peptidoglycan turnover"/>
    <property type="evidence" value="ECO:0007669"/>
    <property type="project" value="TreeGrafter"/>
</dbReference>
<dbReference type="NCBIfam" id="TIGR00274">
    <property type="entry name" value="N-acetylmuramic acid 6-phosphate etherase"/>
    <property type="match status" value="1"/>
</dbReference>
<dbReference type="PROSITE" id="PS51464">
    <property type="entry name" value="SIS"/>
    <property type="match status" value="1"/>
</dbReference>
<dbReference type="RefSeq" id="WP_121679606.1">
    <property type="nucleotide sequence ID" value="NZ_RCVZ01000003.1"/>
</dbReference>
<dbReference type="HAMAP" id="MF_00068">
    <property type="entry name" value="MurQ"/>
    <property type="match status" value="1"/>
</dbReference>
<dbReference type="NCBIfam" id="NF009222">
    <property type="entry name" value="PRK12570.1"/>
    <property type="match status" value="1"/>
</dbReference>
<comment type="function">
    <text evidence="3">Specifically catalyzes the cleavage of the D-lactyl ether substituent of MurNAc 6-phosphate, producing GlcNAc 6-phosphate and D-lactate.</text>
</comment>
<gene>
    <name evidence="3 5" type="primary">murQ</name>
    <name evidence="5" type="ORF">D9X91_05625</name>
</gene>
<dbReference type="InterPro" id="IPR046348">
    <property type="entry name" value="SIS_dom_sf"/>
</dbReference>
<dbReference type="UniPathway" id="UPA00342"/>
<comment type="similarity">
    <text evidence="3">Belongs to the GCKR-like family. MurNAc-6-P etherase subfamily.</text>
</comment>
<dbReference type="EC" id="4.2.1.126" evidence="3"/>
<organism evidence="5 6">
    <name type="scientific">Falsibacillus albus</name>
    <dbReference type="NCBI Taxonomy" id="2478915"/>
    <lineage>
        <taxon>Bacteria</taxon>
        <taxon>Bacillati</taxon>
        <taxon>Bacillota</taxon>
        <taxon>Bacilli</taxon>
        <taxon>Bacillales</taxon>
        <taxon>Bacillaceae</taxon>
        <taxon>Falsibacillus</taxon>
    </lineage>
</organism>
<dbReference type="InterPro" id="IPR040190">
    <property type="entry name" value="MURQ/GCKR"/>
</dbReference>
<dbReference type="SUPFAM" id="SSF53697">
    <property type="entry name" value="SIS domain"/>
    <property type="match status" value="1"/>
</dbReference>
<dbReference type="PANTHER" id="PTHR10088:SF4">
    <property type="entry name" value="GLUCOKINASE REGULATORY PROTEIN"/>
    <property type="match status" value="1"/>
</dbReference>
<evidence type="ECO:0000313" key="5">
    <source>
        <dbReference type="EMBL" id="RLQ96585.1"/>
    </source>
</evidence>
<dbReference type="InterPro" id="IPR001347">
    <property type="entry name" value="SIS_dom"/>
</dbReference>
<comment type="pathway">
    <text evidence="3">Amino-sugar metabolism; N-acetylmuramate degradation.</text>
</comment>
<dbReference type="EMBL" id="RCVZ01000003">
    <property type="protein sequence ID" value="RLQ96585.1"/>
    <property type="molecule type" value="Genomic_DNA"/>
</dbReference>
<dbReference type="GO" id="GO:0016835">
    <property type="term" value="F:carbon-oxygen lyase activity"/>
    <property type="evidence" value="ECO:0007669"/>
    <property type="project" value="UniProtKB-UniRule"/>
</dbReference>
<evidence type="ECO:0000313" key="6">
    <source>
        <dbReference type="Proteomes" id="UP000276770"/>
    </source>
</evidence>
<evidence type="ECO:0000259" key="4">
    <source>
        <dbReference type="PROSITE" id="PS51464"/>
    </source>
</evidence>
<evidence type="ECO:0000256" key="3">
    <source>
        <dbReference type="HAMAP-Rule" id="MF_00068"/>
    </source>
</evidence>
<feature type="active site" evidence="3">
    <location>
        <position position="114"/>
    </location>
</feature>
<dbReference type="Gene3D" id="3.40.50.10490">
    <property type="entry name" value="Glucose-6-phosphate isomerase like protein, domain 1"/>
    <property type="match status" value="1"/>
</dbReference>
<dbReference type="OrthoDB" id="9813395at2"/>
<comment type="miscellaneous">
    <text evidence="3">A lyase-type mechanism (elimination/hydration) is suggested for the cleavage of the lactyl ether bond of MurNAc 6-phosphate, with the formation of an alpha,beta-unsaturated aldehyde intermediate with (E)-stereochemistry, followed by the syn addition of water to give product.</text>
</comment>
<evidence type="ECO:0000256" key="1">
    <source>
        <dbReference type="ARBA" id="ARBA00023239"/>
    </source>
</evidence>
<comment type="catalytic activity">
    <reaction evidence="3">
        <text>N-acetyl-D-muramate 6-phosphate + H2O = N-acetyl-D-glucosamine 6-phosphate + (R)-lactate</text>
        <dbReference type="Rhea" id="RHEA:26410"/>
        <dbReference type="ChEBI" id="CHEBI:15377"/>
        <dbReference type="ChEBI" id="CHEBI:16004"/>
        <dbReference type="ChEBI" id="CHEBI:57513"/>
        <dbReference type="ChEBI" id="CHEBI:58722"/>
        <dbReference type="EC" id="4.2.1.126"/>
    </reaction>
</comment>
<feature type="domain" description="SIS" evidence="4">
    <location>
        <begin position="55"/>
        <end position="218"/>
    </location>
</feature>
<dbReference type="GO" id="GO:0016803">
    <property type="term" value="F:ether hydrolase activity"/>
    <property type="evidence" value="ECO:0007669"/>
    <property type="project" value="TreeGrafter"/>
</dbReference>
<keyword evidence="6" id="KW-1185">Reference proteome</keyword>
<keyword evidence="1 3" id="KW-0456">Lyase</keyword>
<feature type="active site" description="Proton donor" evidence="3">
    <location>
        <position position="83"/>
    </location>
</feature>
<dbReference type="FunFam" id="3.40.50.10490:FF:000014">
    <property type="entry name" value="N-acetylmuramic acid 6-phosphate etherase"/>
    <property type="match status" value="1"/>
</dbReference>
<name>A0A3L7K1U4_9BACI</name>
<comment type="caution">
    <text evidence="5">The sequence shown here is derived from an EMBL/GenBank/DDBJ whole genome shotgun (WGS) entry which is preliminary data.</text>
</comment>
<dbReference type="Pfam" id="PF22645">
    <property type="entry name" value="GKRP_SIS_N"/>
    <property type="match status" value="1"/>
</dbReference>
<dbReference type="GO" id="GO:0097173">
    <property type="term" value="P:N-acetylmuramic acid catabolic process"/>
    <property type="evidence" value="ECO:0007669"/>
    <property type="project" value="UniProtKB-UniPathway"/>
</dbReference>
<dbReference type="NCBIfam" id="NF003915">
    <property type="entry name" value="PRK05441.1"/>
    <property type="match status" value="1"/>
</dbReference>
<evidence type="ECO:0000256" key="2">
    <source>
        <dbReference type="ARBA" id="ARBA00023277"/>
    </source>
</evidence>
<accession>A0A3L7K1U4</accession>